<evidence type="ECO:0000313" key="2">
    <source>
        <dbReference type="EMBL" id="AFY01122.1"/>
    </source>
</evidence>
<accession>K7ZF39</accession>
<proteinExistence type="predicted"/>
<dbReference type="Proteomes" id="UP000010074">
    <property type="component" value="Chromosome"/>
</dbReference>
<name>K7ZF39_BDEBC</name>
<reference evidence="2 3" key="1">
    <citation type="journal article" date="2012" name="BMC Genomics">
        <title>Genome analysis of a simultaneously predatory and prey-independent, novel Bdellovibrio bacteriovorus from the River Tiber, supports in silico predictions of both ancient and recent lateral gene transfer from diverse bacteria.</title>
        <authorList>
            <person name="Hobley L."/>
            <person name="Lerner T.R."/>
            <person name="Williams L.E."/>
            <person name="Lambert C."/>
            <person name="Till R."/>
            <person name="Milner D.S."/>
            <person name="Basford S.M."/>
            <person name="Capeness M.J."/>
            <person name="Fenton A.K."/>
            <person name="Atterbury R.J."/>
            <person name="Harris M.A."/>
            <person name="Sockett R.E."/>
        </authorList>
    </citation>
    <scope>NUCLEOTIDE SEQUENCE [LARGE SCALE GENOMIC DNA]</scope>
    <source>
        <strain evidence="2 3">Tiberius</strain>
    </source>
</reference>
<dbReference type="OrthoDB" id="5781498at2"/>
<dbReference type="AlphaFoldDB" id="K7ZF39"/>
<keyword evidence="1" id="KW-0472">Membrane</keyword>
<gene>
    <name evidence="2" type="ORF">Bdt_1424</name>
</gene>
<protein>
    <submittedName>
        <fullName evidence="2">Uncharacterized protein</fullName>
    </submittedName>
</protein>
<keyword evidence="1" id="KW-0812">Transmembrane</keyword>
<dbReference type="RefSeq" id="WP_015090583.1">
    <property type="nucleotide sequence ID" value="NC_019567.1"/>
</dbReference>
<keyword evidence="1" id="KW-1133">Transmembrane helix</keyword>
<dbReference type="PATRIC" id="fig|1069642.3.peg.1406"/>
<feature type="transmembrane region" description="Helical" evidence="1">
    <location>
        <begin position="245"/>
        <end position="265"/>
    </location>
</feature>
<evidence type="ECO:0000256" key="1">
    <source>
        <dbReference type="SAM" id="Phobius"/>
    </source>
</evidence>
<dbReference type="KEGG" id="bbat:Bdt_1424"/>
<feature type="transmembrane region" description="Helical" evidence="1">
    <location>
        <begin position="212"/>
        <end position="233"/>
    </location>
</feature>
<dbReference type="STRING" id="1069642.Bdt_1424"/>
<feature type="transmembrane region" description="Helical" evidence="1">
    <location>
        <begin position="6"/>
        <end position="23"/>
    </location>
</feature>
<evidence type="ECO:0000313" key="3">
    <source>
        <dbReference type="Proteomes" id="UP000010074"/>
    </source>
</evidence>
<feature type="transmembrane region" description="Helical" evidence="1">
    <location>
        <begin position="277"/>
        <end position="295"/>
    </location>
</feature>
<organism evidence="2 3">
    <name type="scientific">Bdellovibrio bacteriovorus str. Tiberius</name>
    <dbReference type="NCBI Taxonomy" id="1069642"/>
    <lineage>
        <taxon>Bacteria</taxon>
        <taxon>Pseudomonadati</taxon>
        <taxon>Bdellovibrionota</taxon>
        <taxon>Bdellovibrionia</taxon>
        <taxon>Bdellovibrionales</taxon>
        <taxon>Pseudobdellovibrionaceae</taxon>
        <taxon>Bdellovibrio</taxon>
    </lineage>
</organism>
<dbReference type="HOGENOM" id="CLU_699539_0_0_7"/>
<dbReference type="EMBL" id="CP002930">
    <property type="protein sequence ID" value="AFY01122.1"/>
    <property type="molecule type" value="Genomic_DNA"/>
</dbReference>
<sequence length="394" mass="45544">MQLIIALLLIFIPLAAYYYWLLFRKDSGQPTQYLGQNWEVTAQAFSEKNGASGYYLHFIMDFPHHNVHLDFHRESSWTEMLKGLSVARECQTGDRTFDDLVYINTDSRTIHNLLKSEHTIRAVIQELLTDEAIKKIQIKNGKISVHLKTYRTDLSFKRSFMKKMKTEDLALFLQDFTTVSGSLLKLKNLLLDKWGTDPINWDQIGFRRGLKLTLMGLALTLTGVMFYSHAYFSGSLGLIHEGMPFFAWGLIPSLALFFALMTGGLVSMKGSAWAPHFLFPFLFLMIIAAPAWSYSTFKFLNYTKSQPEQILSMDIHSNRIEVRKSKRSRRQVCHVVSPDPIESHRAEGNDLAPSVCEIIDQIRNRGEKPQLQYDMHKGRFGFHWYTERKLVNNR</sequence>